<gene>
    <name evidence="1" type="ORF">HJC23_006006</name>
</gene>
<evidence type="ECO:0000313" key="1">
    <source>
        <dbReference type="EMBL" id="KAL3782433.1"/>
    </source>
</evidence>
<comment type="caution">
    <text evidence="1">The sequence shown here is derived from an EMBL/GenBank/DDBJ whole genome shotgun (WGS) entry which is preliminary data.</text>
</comment>
<name>A0ABD3P4U2_9STRA</name>
<keyword evidence="2" id="KW-1185">Reference proteome</keyword>
<proteinExistence type="predicted"/>
<evidence type="ECO:0000313" key="2">
    <source>
        <dbReference type="Proteomes" id="UP001516023"/>
    </source>
</evidence>
<dbReference type="AlphaFoldDB" id="A0ABD3P4U2"/>
<dbReference type="Proteomes" id="UP001516023">
    <property type="component" value="Unassembled WGS sequence"/>
</dbReference>
<reference evidence="1 2" key="1">
    <citation type="journal article" date="2020" name="G3 (Bethesda)">
        <title>Improved Reference Genome for Cyclotella cryptica CCMP332, a Model for Cell Wall Morphogenesis, Salinity Adaptation, and Lipid Production in Diatoms (Bacillariophyta).</title>
        <authorList>
            <person name="Roberts W.R."/>
            <person name="Downey K.M."/>
            <person name="Ruck E.C."/>
            <person name="Traller J.C."/>
            <person name="Alverson A.J."/>
        </authorList>
    </citation>
    <scope>NUCLEOTIDE SEQUENCE [LARGE SCALE GENOMIC DNA]</scope>
    <source>
        <strain evidence="1 2">CCMP332</strain>
    </source>
</reference>
<protein>
    <submittedName>
        <fullName evidence="1">Uncharacterized protein</fullName>
    </submittedName>
</protein>
<sequence>MTSQADKLISLLNTQDDKLYGLHDIGTTRSWDYSLPTIASRQRFTKRLNFKSDESFFNIFKDVNHGLPYEILEHAGVFKKDNDIVLFGGCLLDIVLGRHDSIKDFDLRLVGEEYMDDEAKCIDVAKDFVSSLFQFISKENEKIDQLVAKEKEEGNQQNSYHGQKCDLQEIVVSRARSTVTVHIPSFGDKEKSIFQLTFSPAPTVHKMLGKCQPYCTRLAVKDGVVVLDHLACFSIESTAIVLDTSSLVNFYCGDFGDEDEQARRVSSGLTVAVQFARYIGYNQEKGFDIILPQLDMSKVPRRNLEYDIEEVLPLPCMTVVYRGISNNLILTSQLDLPKNVTGKIPECGLIGSYDSSATPDVGISIHHNIRCLVNEVYDSFKYVAKGERWEHVFEFVPSLTPRMVKKSYETVLNDLRSGTIQIDQLTGYFSVTQPDEVVEKLFAKPLREKICQKGTLPKPFSLDTYVLNELAEMEMSCLIEKIESLRETMVGRGLDKLVCPFPENVSTKEEVFEEIYGSNGIK</sequence>
<accession>A0ABD3P4U2</accession>
<dbReference type="EMBL" id="JABMIG020000286">
    <property type="protein sequence ID" value="KAL3782433.1"/>
    <property type="molecule type" value="Genomic_DNA"/>
</dbReference>
<organism evidence="1 2">
    <name type="scientific">Cyclotella cryptica</name>
    <dbReference type="NCBI Taxonomy" id="29204"/>
    <lineage>
        <taxon>Eukaryota</taxon>
        <taxon>Sar</taxon>
        <taxon>Stramenopiles</taxon>
        <taxon>Ochrophyta</taxon>
        <taxon>Bacillariophyta</taxon>
        <taxon>Coscinodiscophyceae</taxon>
        <taxon>Thalassiosirophycidae</taxon>
        <taxon>Stephanodiscales</taxon>
        <taxon>Stephanodiscaceae</taxon>
        <taxon>Cyclotella</taxon>
    </lineage>
</organism>